<dbReference type="PANTHER" id="PTHR38600:SF1">
    <property type="entry name" value="TRANSCRIPTIONAL REGULATORY PROTEIN"/>
    <property type="match status" value="1"/>
</dbReference>
<proteinExistence type="predicted"/>
<dbReference type="PANTHER" id="PTHR38600">
    <property type="entry name" value="TRANSCRIPTIONAL REGULATORY PROTEIN"/>
    <property type="match status" value="1"/>
</dbReference>
<reference evidence="2 3" key="1">
    <citation type="submission" date="2011-11" db="EMBL/GenBank/DDBJ databases">
        <authorList>
            <consortium name="Tuberculosis Structural Genomics Consortium"/>
            <person name="Ioerger T.R."/>
        </authorList>
    </citation>
    <scope>NUCLEOTIDE SEQUENCE [LARGE SCALE GENOMIC DNA]</scope>
    <source>
        <strain evidence="3">ATCC 19527 / DSM 44167 / CIP 105390 / JCM 6362 / NCTC 10409 / 316</strain>
    </source>
</reference>
<gene>
    <name evidence="2" type="ORF">KEK_16328</name>
</gene>
<dbReference type="Pfam" id="PF12840">
    <property type="entry name" value="HTH_20"/>
    <property type="match status" value="1"/>
</dbReference>
<dbReference type="InterPro" id="IPR011991">
    <property type="entry name" value="ArsR-like_HTH"/>
</dbReference>
<dbReference type="CDD" id="cd00090">
    <property type="entry name" value="HTH_ARSR"/>
    <property type="match status" value="1"/>
</dbReference>
<evidence type="ECO:0000313" key="3">
    <source>
        <dbReference type="Proteomes" id="UP000004915"/>
    </source>
</evidence>
<sequence>MQATIFGALGEPSRLRIVELLRAGPHSVGEIAEALGIRQPQVSKHLRVLADSGIVTGEARARQRIYRLEAAPFEQIGRWAESFEQVWEARLDSLGEFLESITPEGTADDVDPDR</sequence>
<dbReference type="Proteomes" id="UP000004915">
    <property type="component" value="Unassembled WGS sequence"/>
</dbReference>
<dbReference type="PROSITE" id="PS50987">
    <property type="entry name" value="HTH_ARSR_2"/>
    <property type="match status" value="1"/>
</dbReference>
<dbReference type="RefSeq" id="WP_003926747.1">
    <property type="nucleotide sequence ID" value="NZ_AGVE01000046.1"/>
</dbReference>
<dbReference type="PATRIC" id="fig|1078020.3.peg.3213"/>
<dbReference type="InterPro" id="IPR036388">
    <property type="entry name" value="WH-like_DNA-bd_sf"/>
</dbReference>
<dbReference type="SUPFAM" id="SSF46785">
    <property type="entry name" value="Winged helix' DNA-binding domain"/>
    <property type="match status" value="1"/>
</dbReference>
<dbReference type="AlphaFoldDB" id="G7CI23"/>
<evidence type="ECO:0000313" key="2">
    <source>
        <dbReference type="EMBL" id="EHI12483.1"/>
    </source>
</evidence>
<dbReference type="NCBIfam" id="NF033788">
    <property type="entry name" value="HTH_metalloreg"/>
    <property type="match status" value="1"/>
</dbReference>
<keyword evidence="3" id="KW-1185">Reference proteome</keyword>
<accession>G7CI23</accession>
<dbReference type="InterPro" id="IPR001845">
    <property type="entry name" value="HTH_ArsR_DNA-bd_dom"/>
</dbReference>
<evidence type="ECO:0000259" key="1">
    <source>
        <dbReference type="PROSITE" id="PS50987"/>
    </source>
</evidence>
<dbReference type="GO" id="GO:0003700">
    <property type="term" value="F:DNA-binding transcription factor activity"/>
    <property type="evidence" value="ECO:0007669"/>
    <property type="project" value="InterPro"/>
</dbReference>
<dbReference type="eggNOG" id="COG0640">
    <property type="taxonomic scope" value="Bacteria"/>
</dbReference>
<dbReference type="PRINTS" id="PR00778">
    <property type="entry name" value="HTHARSR"/>
</dbReference>
<name>G7CI23_MYCT3</name>
<comment type="caution">
    <text evidence="2">The sequence shown here is derived from an EMBL/GenBank/DDBJ whole genome shotgun (WGS) entry which is preliminary data.</text>
</comment>
<dbReference type="EMBL" id="AGVE01000046">
    <property type="protein sequence ID" value="EHI12483.1"/>
    <property type="molecule type" value="Genomic_DNA"/>
</dbReference>
<dbReference type="Gene3D" id="1.10.10.10">
    <property type="entry name" value="Winged helix-like DNA-binding domain superfamily/Winged helix DNA-binding domain"/>
    <property type="match status" value="1"/>
</dbReference>
<feature type="domain" description="HTH arsR-type" evidence="1">
    <location>
        <begin position="1"/>
        <end position="88"/>
    </location>
</feature>
<protein>
    <submittedName>
        <fullName evidence="2">ArsR family transcriptional regulator</fullName>
    </submittedName>
</protein>
<dbReference type="SMART" id="SM00418">
    <property type="entry name" value="HTH_ARSR"/>
    <property type="match status" value="1"/>
</dbReference>
<organism evidence="2 3">
    <name type="scientific">Mycolicibacterium thermoresistibile (strain ATCC 19527 / DSM 44167 / CIP 105390 / JCM 6362 / NCTC 10409 / 316)</name>
    <name type="common">Mycobacterium thermoresistibile</name>
    <dbReference type="NCBI Taxonomy" id="1078020"/>
    <lineage>
        <taxon>Bacteria</taxon>
        <taxon>Bacillati</taxon>
        <taxon>Actinomycetota</taxon>
        <taxon>Actinomycetes</taxon>
        <taxon>Mycobacteriales</taxon>
        <taxon>Mycobacteriaceae</taxon>
        <taxon>Mycolicibacterium</taxon>
    </lineage>
</organism>
<dbReference type="InterPro" id="IPR036390">
    <property type="entry name" value="WH_DNA-bd_sf"/>
</dbReference>